<reference evidence="1" key="1">
    <citation type="submission" date="2023-03" db="EMBL/GenBank/DDBJ databases">
        <title>Massive genome expansion in bonnet fungi (Mycena s.s.) driven by repeated elements and novel gene families across ecological guilds.</title>
        <authorList>
            <consortium name="Lawrence Berkeley National Laboratory"/>
            <person name="Harder C.B."/>
            <person name="Miyauchi S."/>
            <person name="Viragh M."/>
            <person name="Kuo A."/>
            <person name="Thoen E."/>
            <person name="Andreopoulos B."/>
            <person name="Lu D."/>
            <person name="Skrede I."/>
            <person name="Drula E."/>
            <person name="Henrissat B."/>
            <person name="Morin E."/>
            <person name="Kohler A."/>
            <person name="Barry K."/>
            <person name="LaButti K."/>
            <person name="Morin E."/>
            <person name="Salamov A."/>
            <person name="Lipzen A."/>
            <person name="Mereny Z."/>
            <person name="Hegedus B."/>
            <person name="Baldrian P."/>
            <person name="Stursova M."/>
            <person name="Weitz H."/>
            <person name="Taylor A."/>
            <person name="Grigoriev I.V."/>
            <person name="Nagy L.G."/>
            <person name="Martin F."/>
            <person name="Kauserud H."/>
        </authorList>
    </citation>
    <scope>NUCLEOTIDE SEQUENCE</scope>
    <source>
        <strain evidence="1">CBHHK182m</strain>
    </source>
</reference>
<protein>
    <submittedName>
        <fullName evidence="1">Uncharacterized protein</fullName>
    </submittedName>
</protein>
<gene>
    <name evidence="1" type="ORF">B0H16DRAFT_1516622</name>
</gene>
<sequence>VLALGVLLVAHPPPLRLRDLSAPPLSACATRHLRSAALSVLNGFFFHETIFMFILSTGSLQQWGIEVLQRLNLNCQGPMMAAKFFQFKPPDDFENPAANPEVGLIPLRTEWLLHTLEPA</sequence>
<proteinExistence type="predicted"/>
<accession>A0AAD7JSX4</accession>
<comment type="caution">
    <text evidence="1">The sequence shown here is derived from an EMBL/GenBank/DDBJ whole genome shotgun (WGS) entry which is preliminary data.</text>
</comment>
<evidence type="ECO:0000313" key="2">
    <source>
        <dbReference type="Proteomes" id="UP001215598"/>
    </source>
</evidence>
<dbReference type="AlphaFoldDB" id="A0AAD7JSX4"/>
<evidence type="ECO:0000313" key="1">
    <source>
        <dbReference type="EMBL" id="KAJ7769860.1"/>
    </source>
</evidence>
<organism evidence="1 2">
    <name type="scientific">Mycena metata</name>
    <dbReference type="NCBI Taxonomy" id="1033252"/>
    <lineage>
        <taxon>Eukaryota</taxon>
        <taxon>Fungi</taxon>
        <taxon>Dikarya</taxon>
        <taxon>Basidiomycota</taxon>
        <taxon>Agaricomycotina</taxon>
        <taxon>Agaricomycetes</taxon>
        <taxon>Agaricomycetidae</taxon>
        <taxon>Agaricales</taxon>
        <taxon>Marasmiineae</taxon>
        <taxon>Mycenaceae</taxon>
        <taxon>Mycena</taxon>
    </lineage>
</organism>
<dbReference type="EMBL" id="JARKIB010000017">
    <property type="protein sequence ID" value="KAJ7769860.1"/>
    <property type="molecule type" value="Genomic_DNA"/>
</dbReference>
<keyword evidence="2" id="KW-1185">Reference proteome</keyword>
<feature type="non-terminal residue" evidence="1">
    <location>
        <position position="119"/>
    </location>
</feature>
<feature type="non-terminal residue" evidence="1">
    <location>
        <position position="1"/>
    </location>
</feature>
<name>A0AAD7JSX4_9AGAR</name>
<dbReference type="Proteomes" id="UP001215598">
    <property type="component" value="Unassembled WGS sequence"/>
</dbReference>